<sequence length="213" mass="23548">MYTSFTYYLLTPSLCVCLFNLALAIPLPVTSDGRTSSVPIFSQLNPRKMVQPNPQCFVYHDCSGQQAHREVEAPSVIQTRFRIILRPQTSAGGGLESSTTLERSTRVTNLVTRYLNQSEYYSGLSSDDFSLVNPWEDTDAAVISFQLEDSWEGGHCNPSCLGMIDMPHDDGNSEASIIHGTLSSGHSNPVENYRQLLIDHIESSSFPHTLSGI</sequence>
<dbReference type="Proteomes" id="UP001163846">
    <property type="component" value="Unassembled WGS sequence"/>
</dbReference>
<dbReference type="AlphaFoldDB" id="A0AA38PG73"/>
<gene>
    <name evidence="2" type="ORF">F5878DRAFT_707538</name>
</gene>
<evidence type="ECO:0000256" key="1">
    <source>
        <dbReference type="SAM" id="SignalP"/>
    </source>
</evidence>
<accession>A0AA38PG73</accession>
<organism evidence="2 3">
    <name type="scientific">Lentinula raphanica</name>
    <dbReference type="NCBI Taxonomy" id="153919"/>
    <lineage>
        <taxon>Eukaryota</taxon>
        <taxon>Fungi</taxon>
        <taxon>Dikarya</taxon>
        <taxon>Basidiomycota</taxon>
        <taxon>Agaricomycotina</taxon>
        <taxon>Agaricomycetes</taxon>
        <taxon>Agaricomycetidae</taxon>
        <taxon>Agaricales</taxon>
        <taxon>Marasmiineae</taxon>
        <taxon>Omphalotaceae</taxon>
        <taxon>Lentinula</taxon>
    </lineage>
</organism>
<reference evidence="2" key="1">
    <citation type="submission" date="2022-08" db="EMBL/GenBank/DDBJ databases">
        <authorList>
            <consortium name="DOE Joint Genome Institute"/>
            <person name="Min B."/>
            <person name="Riley R."/>
            <person name="Sierra-Patev S."/>
            <person name="Naranjo-Ortiz M."/>
            <person name="Looney B."/>
            <person name="Konkel Z."/>
            <person name="Slot J.C."/>
            <person name="Sakamoto Y."/>
            <person name="Steenwyk J.L."/>
            <person name="Rokas A."/>
            <person name="Carro J."/>
            <person name="Camarero S."/>
            <person name="Ferreira P."/>
            <person name="Molpeceres G."/>
            <person name="Ruiz-Duenas F.J."/>
            <person name="Serrano A."/>
            <person name="Henrissat B."/>
            <person name="Drula E."/>
            <person name="Hughes K.W."/>
            <person name="Mata J.L."/>
            <person name="Ishikawa N.K."/>
            <person name="Vargas-Isla R."/>
            <person name="Ushijima S."/>
            <person name="Smith C.A."/>
            <person name="Ahrendt S."/>
            <person name="Andreopoulos W."/>
            <person name="He G."/>
            <person name="Labutti K."/>
            <person name="Lipzen A."/>
            <person name="Ng V."/>
            <person name="Sandor L."/>
            <person name="Barry K."/>
            <person name="Martinez A.T."/>
            <person name="Xiao Y."/>
            <person name="Gibbons J.G."/>
            <person name="Terashima K."/>
            <person name="Hibbett D.S."/>
            <person name="Grigoriev I.V."/>
        </authorList>
    </citation>
    <scope>NUCLEOTIDE SEQUENCE</scope>
    <source>
        <strain evidence="2">TFB9207</strain>
    </source>
</reference>
<dbReference type="EMBL" id="MU806008">
    <property type="protein sequence ID" value="KAJ3842362.1"/>
    <property type="molecule type" value="Genomic_DNA"/>
</dbReference>
<keyword evidence="3" id="KW-1185">Reference proteome</keyword>
<proteinExistence type="predicted"/>
<evidence type="ECO:0000313" key="3">
    <source>
        <dbReference type="Proteomes" id="UP001163846"/>
    </source>
</evidence>
<name>A0AA38PG73_9AGAR</name>
<keyword evidence="1" id="KW-0732">Signal</keyword>
<feature type="chain" id="PRO_5041240863" evidence="1">
    <location>
        <begin position="25"/>
        <end position="213"/>
    </location>
</feature>
<evidence type="ECO:0000313" key="2">
    <source>
        <dbReference type="EMBL" id="KAJ3842362.1"/>
    </source>
</evidence>
<feature type="signal peptide" evidence="1">
    <location>
        <begin position="1"/>
        <end position="24"/>
    </location>
</feature>
<protein>
    <submittedName>
        <fullName evidence="2">Uncharacterized protein</fullName>
    </submittedName>
</protein>
<comment type="caution">
    <text evidence="2">The sequence shown here is derived from an EMBL/GenBank/DDBJ whole genome shotgun (WGS) entry which is preliminary data.</text>
</comment>